<dbReference type="EMBL" id="LNIX01000004">
    <property type="protein sequence ID" value="OXA55642.1"/>
    <property type="molecule type" value="Genomic_DNA"/>
</dbReference>
<dbReference type="InterPro" id="IPR011990">
    <property type="entry name" value="TPR-like_helical_dom_sf"/>
</dbReference>
<organism evidence="2 3">
    <name type="scientific">Folsomia candida</name>
    <name type="common">Springtail</name>
    <dbReference type="NCBI Taxonomy" id="158441"/>
    <lineage>
        <taxon>Eukaryota</taxon>
        <taxon>Metazoa</taxon>
        <taxon>Ecdysozoa</taxon>
        <taxon>Arthropoda</taxon>
        <taxon>Hexapoda</taxon>
        <taxon>Collembola</taxon>
        <taxon>Entomobryomorpha</taxon>
        <taxon>Isotomoidea</taxon>
        <taxon>Isotomidae</taxon>
        <taxon>Proisotominae</taxon>
        <taxon>Folsomia</taxon>
    </lineage>
</organism>
<gene>
    <name evidence="2" type="ORF">Fcan01_09477</name>
</gene>
<sequence length="725" mass="83318">MDSRIRLPPSRAHQLPNLLNGHHDEEEEYVSPTEDVDELTNGISAVEITANGLIETPTDLNDVLGEGFSFKSFATLLETQEIFVLESHFKWIFQIGNSEGLLDEKRIKVLYDKMKEWESESDEHLSVFQTVSQKLLLAVYSALLHGDTDQVGKYFDEAKKIISETQKKTGTTKQLQVYQFILLCDKLLVSGAGLLLPRSKRRSSTLTIESFKAEIEKWDSGGREVFADDLFKAVFLGMKAHISAQLGNTSKAVKLYRWAAQLDPNCFDWVHHHYTSLRRQRRENDFGAPPGEEESAACSQAIVLCPDDWIALLSNANLLEDTKRATRSLKDRQELDPKIIDILTQAQAKAPHNVSVNLKLAEAYLNKDKATDEDYTKSKMFFESCLRQWPNNSQVLHKLGKYYMTRDKMAGIKYFEDAVKADSENFPCLMDYLKEKFKMLNYLELIDLIDEFLLNYQHKKVYLGKLLALKGYLQWIEGNSTDAIRTWLQIFDNDDKSEKEKLGSYLKVETLNGKHVPNQRRGLVQFKAVKALLMNTTHMAHDDKRKIEEFLTLLNADQPQPNNRIYSVRALVGEDDQNWRHRSNNSRQYEGGSVDWRSSNRHLGRNQHIASRPLGDRSSAQNRQENDSQDMDWRQRGPTVPLQSRNVELTEHEDLRVTIMANREHRDGNGAGSTARSNKQPENNSRIQLNSNGRWKKNFENENVEIQNPRSGKSVGMKRHEKNGR</sequence>
<dbReference type="SUPFAM" id="SSF48452">
    <property type="entry name" value="TPR-like"/>
    <property type="match status" value="1"/>
</dbReference>
<feature type="region of interest" description="Disordered" evidence="1">
    <location>
        <begin position="579"/>
        <end position="725"/>
    </location>
</feature>
<feature type="compositionally biased region" description="Polar residues" evidence="1">
    <location>
        <begin position="672"/>
        <end position="693"/>
    </location>
</feature>
<evidence type="ECO:0000313" key="2">
    <source>
        <dbReference type="EMBL" id="OXA55642.1"/>
    </source>
</evidence>
<evidence type="ECO:0000313" key="3">
    <source>
        <dbReference type="Proteomes" id="UP000198287"/>
    </source>
</evidence>
<accession>A0A226EDP3</accession>
<feature type="compositionally biased region" description="Basic and acidic residues" evidence="1">
    <location>
        <begin position="648"/>
        <end position="668"/>
    </location>
</feature>
<dbReference type="Proteomes" id="UP000198287">
    <property type="component" value="Unassembled WGS sequence"/>
</dbReference>
<evidence type="ECO:0000256" key="1">
    <source>
        <dbReference type="SAM" id="MobiDB-lite"/>
    </source>
</evidence>
<reference evidence="2 3" key="1">
    <citation type="submission" date="2015-12" db="EMBL/GenBank/DDBJ databases">
        <title>The genome of Folsomia candida.</title>
        <authorList>
            <person name="Faddeeva A."/>
            <person name="Derks M.F."/>
            <person name="Anvar Y."/>
            <person name="Smit S."/>
            <person name="Van Straalen N."/>
            <person name="Roelofs D."/>
        </authorList>
    </citation>
    <scope>NUCLEOTIDE SEQUENCE [LARGE SCALE GENOMIC DNA]</scope>
    <source>
        <strain evidence="2 3">VU population</strain>
        <tissue evidence="2">Whole body</tissue>
    </source>
</reference>
<name>A0A226EDP3_FOLCA</name>
<dbReference type="AlphaFoldDB" id="A0A226EDP3"/>
<feature type="compositionally biased region" description="Basic residues" evidence="1">
    <location>
        <begin position="716"/>
        <end position="725"/>
    </location>
</feature>
<dbReference type="Gene3D" id="1.25.40.10">
    <property type="entry name" value="Tetratricopeptide repeat domain"/>
    <property type="match status" value="1"/>
</dbReference>
<protein>
    <submittedName>
        <fullName evidence="2">Uncharacterized protein</fullName>
    </submittedName>
</protein>
<proteinExistence type="predicted"/>
<comment type="caution">
    <text evidence="2">The sequence shown here is derived from an EMBL/GenBank/DDBJ whole genome shotgun (WGS) entry which is preliminary data.</text>
</comment>
<feature type="region of interest" description="Disordered" evidence="1">
    <location>
        <begin position="1"/>
        <end position="31"/>
    </location>
</feature>
<keyword evidence="3" id="KW-1185">Reference proteome</keyword>